<sequence length="618" mass="69497">MQRQSRHTKYFTLREALDLITAPCEYGASGHMSDPDSADSEDEADFVEGIDPCQDNVDNVEEEGTEVSCSTEAAPIPEGSRGRGRSRMTCPPAKRGKRSRSLSGDAAAWMSEKDPDSLPHPLPNFCPKRKPGVQLPFSECVDCPSPSELFKIYFDRAAIKTLCVNTNKNAAKNIAAGKKFTWTDLTEAELYHYIGITLYMGVLKLPKMRDFWRVNSIFHVQYPSKVMTRDRFLTITWNIHMSDPAEDTLNDRKKGTTDYDCLHRLRPLYDSLRVACKAAYHPQQNLSVDERMVSTKARVALKQYIKSKPTKWGIKLFVLSDNTGYTVDFNIYTGRSTLVTGKGLSFDAVMALINKNYLGTGYHIYCDNFYTSPALFHHLHDLGFGACGTFRDTRVGVPKTKLNALTKKSPRGTIRWIREGPLIFIKWMDTREVSVCSTLHSAFSGDTVKRMCKAEGQHRAIDVPAPSAVKDYNRFMGGVDLSDQLIGSYSSWRKSRKWYLTVLHHFIDIAVTNSYLVSKELCGRLEQQPMTHQDFQEQLIAELCGVSSQSGMKSYQHIPVAIVEGASGQKKATKGRQRCRLCGKCTPFKCEACKVALCVIVDRNCHRAYHTSTTAAEE</sequence>
<protein>
    <submittedName>
        <fullName evidence="3">PiggyBac transposable element-derived protein 4-like</fullName>
    </submittedName>
</protein>
<dbReference type="PANTHER" id="PTHR46599">
    <property type="entry name" value="PIGGYBAC TRANSPOSABLE ELEMENT-DERIVED PROTEIN 4"/>
    <property type="match status" value="1"/>
</dbReference>
<dbReference type="PANTHER" id="PTHR46599:SF3">
    <property type="entry name" value="PIGGYBAC TRANSPOSABLE ELEMENT-DERIVED PROTEIN 4"/>
    <property type="match status" value="1"/>
</dbReference>
<dbReference type="OMA" id="KDYNRFM"/>
<feature type="domain" description="PiggyBac transposable element-derived protein" evidence="2">
    <location>
        <begin position="145"/>
        <end position="515"/>
    </location>
</feature>
<evidence type="ECO:0000313" key="3">
    <source>
        <dbReference type="Ensembl" id="ENSONIP00000028488.1"/>
    </source>
</evidence>
<accession>A0A669B1V7</accession>
<reference evidence="3" key="1">
    <citation type="submission" date="2025-08" db="UniProtKB">
        <authorList>
            <consortium name="Ensembl"/>
        </authorList>
    </citation>
    <scope>IDENTIFICATION</scope>
</reference>
<gene>
    <name evidence="3" type="primary">LOC112844729</name>
</gene>
<evidence type="ECO:0000313" key="4">
    <source>
        <dbReference type="Proteomes" id="UP000005207"/>
    </source>
</evidence>
<reference evidence="3" key="2">
    <citation type="submission" date="2025-09" db="UniProtKB">
        <authorList>
            <consortium name="Ensembl"/>
        </authorList>
    </citation>
    <scope>IDENTIFICATION</scope>
</reference>
<evidence type="ECO:0000256" key="1">
    <source>
        <dbReference type="SAM" id="MobiDB-lite"/>
    </source>
</evidence>
<dbReference type="Proteomes" id="UP000005207">
    <property type="component" value="Unplaced"/>
</dbReference>
<dbReference type="InParanoid" id="A0A669B1V7"/>
<dbReference type="Ensembl" id="ENSONIT00000085017.1">
    <property type="protein sequence ID" value="ENSONIP00000028488.1"/>
    <property type="gene ID" value="ENSONIG00000032512.1"/>
</dbReference>
<proteinExistence type="predicted"/>
<organism evidence="3 4">
    <name type="scientific">Oreochromis niloticus</name>
    <name type="common">Nile tilapia</name>
    <name type="synonym">Tilapia nilotica</name>
    <dbReference type="NCBI Taxonomy" id="8128"/>
    <lineage>
        <taxon>Eukaryota</taxon>
        <taxon>Metazoa</taxon>
        <taxon>Chordata</taxon>
        <taxon>Craniata</taxon>
        <taxon>Vertebrata</taxon>
        <taxon>Euteleostomi</taxon>
        <taxon>Actinopterygii</taxon>
        <taxon>Neopterygii</taxon>
        <taxon>Teleostei</taxon>
        <taxon>Neoteleostei</taxon>
        <taxon>Acanthomorphata</taxon>
        <taxon>Ovalentaria</taxon>
        <taxon>Cichlomorphae</taxon>
        <taxon>Cichliformes</taxon>
        <taxon>Cichlidae</taxon>
        <taxon>African cichlids</taxon>
        <taxon>Pseudocrenilabrinae</taxon>
        <taxon>Oreochromini</taxon>
        <taxon>Oreochromis</taxon>
    </lineage>
</organism>
<dbReference type="Pfam" id="PF13843">
    <property type="entry name" value="DDE_Tnp_1_7"/>
    <property type="match status" value="1"/>
</dbReference>
<dbReference type="AlphaFoldDB" id="A0A669B1V7"/>
<dbReference type="KEGG" id="onl:112844729"/>
<dbReference type="InterPro" id="IPR029526">
    <property type="entry name" value="PGBD"/>
</dbReference>
<dbReference type="OrthoDB" id="118105at2759"/>
<name>A0A669B1V7_ORENI</name>
<dbReference type="RefSeq" id="XP_025760143.1">
    <property type="nucleotide sequence ID" value="XM_025904358.1"/>
</dbReference>
<dbReference type="GeneID" id="112844729"/>
<dbReference type="GeneTree" id="ENSGT00940000163467"/>
<evidence type="ECO:0000259" key="2">
    <source>
        <dbReference type="Pfam" id="PF13843"/>
    </source>
</evidence>
<feature type="region of interest" description="Disordered" evidence="1">
    <location>
        <begin position="50"/>
        <end position="114"/>
    </location>
</feature>
<keyword evidence="4" id="KW-1185">Reference proteome</keyword>